<dbReference type="GO" id="GO:0140078">
    <property type="term" value="F:class I DNA-(apurinic or apyrimidinic site) endonuclease activity"/>
    <property type="evidence" value="ECO:0007669"/>
    <property type="project" value="UniProtKB-EC"/>
</dbReference>
<reference evidence="11 12" key="1">
    <citation type="submission" date="2022-07" db="EMBL/GenBank/DDBJ databases">
        <title>Genome sequence of Terrisporobacter mayombei DSM6539.</title>
        <authorList>
            <person name="Boeer T."/>
            <person name="Bengelsdorf F.R."/>
            <person name="Daniel R."/>
            <person name="Poehlein A."/>
        </authorList>
    </citation>
    <scope>NUCLEOTIDE SEQUENCE [LARGE SCALE GENOMIC DNA]</scope>
    <source>
        <strain evidence="11 12">DSM 6539</strain>
    </source>
</reference>
<dbReference type="InterPro" id="IPR011257">
    <property type="entry name" value="DNA_glycosylase"/>
</dbReference>
<dbReference type="CDD" id="cd00056">
    <property type="entry name" value="ENDO3c"/>
    <property type="match status" value="1"/>
</dbReference>
<proteinExistence type="inferred from homology"/>
<dbReference type="SUPFAM" id="SSF55945">
    <property type="entry name" value="TATA-box binding protein-like"/>
    <property type="match status" value="1"/>
</dbReference>
<dbReference type="InterPro" id="IPR023170">
    <property type="entry name" value="HhH_base_excis_C"/>
</dbReference>
<evidence type="ECO:0000256" key="4">
    <source>
        <dbReference type="ARBA" id="ARBA00022801"/>
    </source>
</evidence>
<dbReference type="Pfam" id="PF00730">
    <property type="entry name" value="HhH-GPD"/>
    <property type="match status" value="1"/>
</dbReference>
<dbReference type="Gene3D" id="3.30.310.260">
    <property type="match status" value="1"/>
</dbReference>
<evidence type="ECO:0000256" key="2">
    <source>
        <dbReference type="ARBA" id="ARBA00012720"/>
    </source>
</evidence>
<dbReference type="InterPro" id="IPR012904">
    <property type="entry name" value="OGG_N"/>
</dbReference>
<keyword evidence="3" id="KW-0227">DNA damage</keyword>
<keyword evidence="11" id="KW-0255">Endonuclease</keyword>
<dbReference type="PANTHER" id="PTHR10242:SF2">
    <property type="entry name" value="N-GLYCOSYLASE_DNA LYASE"/>
    <property type="match status" value="1"/>
</dbReference>
<dbReference type="EC" id="4.2.99.18" evidence="2"/>
<dbReference type="EMBL" id="CP101637">
    <property type="protein sequence ID" value="WMT81044.1"/>
    <property type="molecule type" value="Genomic_DNA"/>
</dbReference>
<comment type="similarity">
    <text evidence="1">Belongs to the type-1 OGG1 family.</text>
</comment>
<keyword evidence="4" id="KW-0378">Hydrolase</keyword>
<evidence type="ECO:0000256" key="5">
    <source>
        <dbReference type="ARBA" id="ARBA00023204"/>
    </source>
</evidence>
<dbReference type="Gene3D" id="1.10.1670.10">
    <property type="entry name" value="Helix-hairpin-Helix base-excision DNA repair enzymes (C-terminal)"/>
    <property type="match status" value="1"/>
</dbReference>
<evidence type="ECO:0000256" key="9">
    <source>
        <dbReference type="ARBA" id="ARBA00044632"/>
    </source>
</evidence>
<organism evidence="11 12">
    <name type="scientific">Terrisporobacter mayombei</name>
    <dbReference type="NCBI Taxonomy" id="1541"/>
    <lineage>
        <taxon>Bacteria</taxon>
        <taxon>Bacillati</taxon>
        <taxon>Bacillota</taxon>
        <taxon>Clostridia</taxon>
        <taxon>Peptostreptococcales</taxon>
        <taxon>Peptostreptococcaceae</taxon>
        <taxon>Terrisporobacter</taxon>
    </lineage>
</organism>
<comment type="catalytic activity">
    <reaction evidence="9">
        <text>2'-deoxyribonucleotide-(2'-deoxyribose 5'-phosphate)-2'-deoxyribonucleotide-DNA = a 3'-end 2'-deoxyribonucleotide-(2,3-dehydro-2,3-deoxyribose 5'-phosphate)-DNA + a 5'-end 5'-phospho-2'-deoxyribonucleoside-DNA + H(+)</text>
        <dbReference type="Rhea" id="RHEA:66592"/>
        <dbReference type="Rhea" id="RHEA-COMP:13180"/>
        <dbReference type="Rhea" id="RHEA-COMP:16897"/>
        <dbReference type="Rhea" id="RHEA-COMP:17067"/>
        <dbReference type="ChEBI" id="CHEBI:15378"/>
        <dbReference type="ChEBI" id="CHEBI:136412"/>
        <dbReference type="ChEBI" id="CHEBI:157695"/>
        <dbReference type="ChEBI" id="CHEBI:167181"/>
        <dbReference type="EC" id="4.2.99.18"/>
    </reaction>
</comment>
<name>A0ABY9Q095_9FIRM</name>
<accession>A0ABY9Q095</accession>
<evidence type="ECO:0000256" key="6">
    <source>
        <dbReference type="ARBA" id="ARBA00023239"/>
    </source>
</evidence>
<dbReference type="RefSeq" id="WP_228103234.1">
    <property type="nucleotide sequence ID" value="NZ_CP101637.1"/>
</dbReference>
<dbReference type="Gene3D" id="1.10.340.30">
    <property type="entry name" value="Hypothetical protein, domain 2"/>
    <property type="match status" value="1"/>
</dbReference>
<keyword evidence="12" id="KW-1185">Reference proteome</keyword>
<dbReference type="Proteomes" id="UP001235030">
    <property type="component" value="Chromosome"/>
</dbReference>
<dbReference type="SUPFAM" id="SSF48150">
    <property type="entry name" value="DNA-glycosylase"/>
    <property type="match status" value="1"/>
</dbReference>
<dbReference type="PANTHER" id="PTHR10242">
    <property type="entry name" value="8-OXOGUANINE DNA GLYCOSYLASE"/>
    <property type="match status" value="1"/>
</dbReference>
<evidence type="ECO:0000259" key="10">
    <source>
        <dbReference type="SMART" id="SM00478"/>
    </source>
</evidence>
<keyword evidence="5" id="KW-0234">DNA repair</keyword>
<feature type="domain" description="HhH-GPD" evidence="10">
    <location>
        <begin position="122"/>
        <end position="286"/>
    </location>
</feature>
<protein>
    <recommendedName>
        <fullName evidence="2">DNA-(apurinic or apyrimidinic site) lyase</fullName>
        <ecNumber evidence="2">4.2.99.18</ecNumber>
    </recommendedName>
</protein>
<keyword evidence="7" id="KW-0511">Multifunctional enzyme</keyword>
<gene>
    <name evidence="11" type="primary">nth</name>
    <name evidence="11" type="ORF">TEMA_13760</name>
</gene>
<evidence type="ECO:0000256" key="1">
    <source>
        <dbReference type="ARBA" id="ARBA00010679"/>
    </source>
</evidence>
<evidence type="ECO:0000313" key="11">
    <source>
        <dbReference type="EMBL" id="WMT81044.1"/>
    </source>
</evidence>
<evidence type="ECO:0000256" key="8">
    <source>
        <dbReference type="ARBA" id="ARBA00023295"/>
    </source>
</evidence>
<evidence type="ECO:0000256" key="7">
    <source>
        <dbReference type="ARBA" id="ARBA00023268"/>
    </source>
</evidence>
<dbReference type="InterPro" id="IPR052054">
    <property type="entry name" value="Oxidative_DNA_repair_enzyme"/>
</dbReference>
<dbReference type="SMART" id="SM00478">
    <property type="entry name" value="ENDO3c"/>
    <property type="match status" value="1"/>
</dbReference>
<keyword evidence="11" id="KW-0540">Nuclease</keyword>
<keyword evidence="6 11" id="KW-0456">Lyase</keyword>
<evidence type="ECO:0000313" key="12">
    <source>
        <dbReference type="Proteomes" id="UP001235030"/>
    </source>
</evidence>
<dbReference type="InterPro" id="IPR003265">
    <property type="entry name" value="HhH-GPD_domain"/>
</dbReference>
<sequence>MIIYEDSCAVVIENVKDFNIHHIFSSGQSVRWKKQKDNSYICVVKDKIINVSQIDDILYFKNTNLDDVKNFWVNYFGLDVNYSIIKKEILNISPNLSHIIDFGSGLRILNQDEWETLITLILSANNSMQILEKVVDNLCSRYGDYIGEYEGEKYYSFPTPNKLSSLSLDELRECKVGFRDKYIKSTSTVIYNNDIDLYNLNKLDTKSCLDNLRELSGVGEKVADCVAMLSMKKYDVFAVDVWIKRIMEDIYFSNKSNSVKKIRSFAVDKFGDLSSFVQQYLFFFARQNKVGKS</sequence>
<evidence type="ECO:0000256" key="3">
    <source>
        <dbReference type="ARBA" id="ARBA00022763"/>
    </source>
</evidence>
<keyword evidence="8" id="KW-0326">Glycosidase</keyword>
<dbReference type="Pfam" id="PF07934">
    <property type="entry name" value="OGG_N"/>
    <property type="match status" value="1"/>
</dbReference>